<sequence length="73" mass="8350">MGRTVCRREPSGMYPLLELDRDQVTLNPRTLRDKAGPGWWKQTTTASDLQLDLNTIAQERKAIFETLQSDSDN</sequence>
<name>A0AAV7LIX0_PLEWA</name>
<keyword evidence="2" id="KW-1185">Reference proteome</keyword>
<dbReference type="Proteomes" id="UP001066276">
    <property type="component" value="Chromosome 11"/>
</dbReference>
<evidence type="ECO:0000313" key="1">
    <source>
        <dbReference type="EMBL" id="KAJ1091530.1"/>
    </source>
</evidence>
<proteinExistence type="predicted"/>
<gene>
    <name evidence="1" type="ORF">NDU88_004650</name>
</gene>
<evidence type="ECO:0000313" key="2">
    <source>
        <dbReference type="Proteomes" id="UP001066276"/>
    </source>
</evidence>
<dbReference type="AlphaFoldDB" id="A0AAV7LIX0"/>
<comment type="caution">
    <text evidence="1">The sequence shown here is derived from an EMBL/GenBank/DDBJ whole genome shotgun (WGS) entry which is preliminary data.</text>
</comment>
<accession>A0AAV7LIX0</accession>
<organism evidence="1 2">
    <name type="scientific">Pleurodeles waltl</name>
    <name type="common">Iberian ribbed newt</name>
    <dbReference type="NCBI Taxonomy" id="8319"/>
    <lineage>
        <taxon>Eukaryota</taxon>
        <taxon>Metazoa</taxon>
        <taxon>Chordata</taxon>
        <taxon>Craniata</taxon>
        <taxon>Vertebrata</taxon>
        <taxon>Euteleostomi</taxon>
        <taxon>Amphibia</taxon>
        <taxon>Batrachia</taxon>
        <taxon>Caudata</taxon>
        <taxon>Salamandroidea</taxon>
        <taxon>Salamandridae</taxon>
        <taxon>Pleurodelinae</taxon>
        <taxon>Pleurodeles</taxon>
    </lineage>
</organism>
<dbReference type="EMBL" id="JANPWB010000015">
    <property type="protein sequence ID" value="KAJ1091530.1"/>
    <property type="molecule type" value="Genomic_DNA"/>
</dbReference>
<reference evidence="1" key="1">
    <citation type="journal article" date="2022" name="bioRxiv">
        <title>Sequencing and chromosome-scale assembly of the giantPleurodeles waltlgenome.</title>
        <authorList>
            <person name="Brown T."/>
            <person name="Elewa A."/>
            <person name="Iarovenko S."/>
            <person name="Subramanian E."/>
            <person name="Araus A.J."/>
            <person name="Petzold A."/>
            <person name="Susuki M."/>
            <person name="Suzuki K.-i.T."/>
            <person name="Hayashi T."/>
            <person name="Toyoda A."/>
            <person name="Oliveira C."/>
            <person name="Osipova E."/>
            <person name="Leigh N.D."/>
            <person name="Simon A."/>
            <person name="Yun M.H."/>
        </authorList>
    </citation>
    <scope>NUCLEOTIDE SEQUENCE</scope>
    <source>
        <strain evidence="1">20211129_DDA</strain>
        <tissue evidence="1">Liver</tissue>
    </source>
</reference>
<protein>
    <submittedName>
        <fullName evidence="1">Uncharacterized protein</fullName>
    </submittedName>
</protein>